<accession>A0A848CHD9</accession>
<dbReference type="Proteomes" id="UP000522333">
    <property type="component" value="Unassembled WGS sequence"/>
</dbReference>
<dbReference type="SUPFAM" id="SSF47413">
    <property type="entry name" value="lambda repressor-like DNA-binding domains"/>
    <property type="match status" value="1"/>
</dbReference>
<organism evidence="2 3">
    <name type="scientific">Desulfovibrio piger</name>
    <dbReference type="NCBI Taxonomy" id="901"/>
    <lineage>
        <taxon>Bacteria</taxon>
        <taxon>Pseudomonadati</taxon>
        <taxon>Thermodesulfobacteriota</taxon>
        <taxon>Desulfovibrionia</taxon>
        <taxon>Desulfovibrionales</taxon>
        <taxon>Desulfovibrionaceae</taxon>
        <taxon>Desulfovibrio</taxon>
    </lineage>
</organism>
<dbReference type="Gene3D" id="1.10.260.40">
    <property type="entry name" value="lambda repressor-like DNA-binding domains"/>
    <property type="match status" value="1"/>
</dbReference>
<dbReference type="RefSeq" id="WP_006008880.1">
    <property type="nucleotide sequence ID" value="NZ_CABKOD010000038.1"/>
</dbReference>
<gene>
    <name evidence="2" type="ORF">HF854_09995</name>
</gene>
<evidence type="ECO:0000313" key="3">
    <source>
        <dbReference type="Proteomes" id="UP000522333"/>
    </source>
</evidence>
<evidence type="ECO:0000313" key="2">
    <source>
        <dbReference type="EMBL" id="NME52836.1"/>
    </source>
</evidence>
<protein>
    <submittedName>
        <fullName evidence="2">Helix-turn-helix transcriptional regulator</fullName>
    </submittedName>
</protein>
<dbReference type="Pfam" id="PF01381">
    <property type="entry name" value="HTH_3"/>
    <property type="match status" value="1"/>
</dbReference>
<evidence type="ECO:0000259" key="1">
    <source>
        <dbReference type="PROSITE" id="PS50943"/>
    </source>
</evidence>
<dbReference type="InterPro" id="IPR001387">
    <property type="entry name" value="Cro/C1-type_HTH"/>
</dbReference>
<dbReference type="AlphaFoldDB" id="A0A848CHD9"/>
<proteinExistence type="predicted"/>
<name>A0A848CHD9_9BACT</name>
<reference evidence="2 3" key="1">
    <citation type="submission" date="2020-04" db="EMBL/GenBank/DDBJ databases">
        <authorList>
            <person name="Hitch T.C.A."/>
            <person name="Wylensek D."/>
            <person name="Clavel T."/>
        </authorList>
    </citation>
    <scope>NUCLEOTIDE SEQUENCE [LARGE SCALE GENOMIC DNA]</scope>
    <source>
        <strain evidence="2 3">PG-251-APC-1</strain>
    </source>
</reference>
<dbReference type="EMBL" id="JABAFY010000044">
    <property type="protein sequence ID" value="NME52836.1"/>
    <property type="molecule type" value="Genomic_DNA"/>
</dbReference>
<comment type="caution">
    <text evidence="2">The sequence shown here is derived from an EMBL/GenBank/DDBJ whole genome shotgun (WGS) entry which is preliminary data.</text>
</comment>
<dbReference type="SMART" id="SM00530">
    <property type="entry name" value="HTH_XRE"/>
    <property type="match status" value="1"/>
</dbReference>
<feature type="domain" description="HTH cro/C1-type" evidence="1">
    <location>
        <begin position="15"/>
        <end position="69"/>
    </location>
</feature>
<sequence>MEDYPKLTEAVANVLTRLREDAGLSKRKLALLTTIDRVYLLQIEQKKYRPTLNAIFLLAQAFGISPGYMVTLIDRECQRLVNAPSASEE</sequence>
<dbReference type="InterPro" id="IPR010982">
    <property type="entry name" value="Lambda_DNA-bd_dom_sf"/>
</dbReference>
<dbReference type="PROSITE" id="PS50943">
    <property type="entry name" value="HTH_CROC1"/>
    <property type="match status" value="1"/>
</dbReference>
<dbReference type="CDD" id="cd00093">
    <property type="entry name" value="HTH_XRE"/>
    <property type="match status" value="1"/>
</dbReference>
<dbReference type="GO" id="GO:0003677">
    <property type="term" value="F:DNA binding"/>
    <property type="evidence" value="ECO:0007669"/>
    <property type="project" value="InterPro"/>
</dbReference>